<dbReference type="CDD" id="cd16936">
    <property type="entry name" value="HATPase_RsbW-like"/>
    <property type="match status" value="1"/>
</dbReference>
<evidence type="ECO:0000259" key="2">
    <source>
        <dbReference type="SMART" id="SM00331"/>
    </source>
</evidence>
<dbReference type="Gene3D" id="3.60.40.10">
    <property type="entry name" value="PPM-type phosphatase domain"/>
    <property type="match status" value="1"/>
</dbReference>
<keyword evidence="4" id="KW-1185">Reference proteome</keyword>
<dbReference type="FunFam" id="3.30.565.10:FF:000028">
    <property type="entry name" value="PAS sensor protein"/>
    <property type="match status" value="1"/>
</dbReference>
<dbReference type="CDD" id="cd00130">
    <property type="entry name" value="PAS"/>
    <property type="match status" value="1"/>
</dbReference>
<evidence type="ECO:0000313" key="4">
    <source>
        <dbReference type="Proteomes" id="UP000198928"/>
    </source>
</evidence>
<dbReference type="InterPro" id="IPR003594">
    <property type="entry name" value="HATPase_dom"/>
</dbReference>
<dbReference type="InterPro" id="IPR036457">
    <property type="entry name" value="PPM-type-like_dom_sf"/>
</dbReference>
<reference evidence="4" key="1">
    <citation type="submission" date="2016-10" db="EMBL/GenBank/DDBJ databases">
        <authorList>
            <person name="Varghese N."/>
            <person name="Submissions S."/>
        </authorList>
    </citation>
    <scope>NUCLEOTIDE SEQUENCE [LARGE SCALE GENOMIC DNA]</scope>
    <source>
        <strain evidence="4">PL19</strain>
    </source>
</reference>
<gene>
    <name evidence="3" type="ORF">SAMN05192584_10441</name>
</gene>
<keyword evidence="1" id="KW-0378">Hydrolase</keyword>
<dbReference type="AlphaFoldDB" id="A0A1I3X7J9"/>
<dbReference type="GO" id="GO:0016791">
    <property type="term" value="F:phosphatase activity"/>
    <property type="evidence" value="ECO:0007669"/>
    <property type="project" value="TreeGrafter"/>
</dbReference>
<feature type="domain" description="PPM-type phosphatase" evidence="2">
    <location>
        <begin position="347"/>
        <end position="571"/>
    </location>
</feature>
<dbReference type="PANTHER" id="PTHR43156">
    <property type="entry name" value="STAGE II SPORULATION PROTEIN E-RELATED"/>
    <property type="match status" value="1"/>
</dbReference>
<dbReference type="SMART" id="SM00331">
    <property type="entry name" value="PP2C_SIG"/>
    <property type="match status" value="1"/>
</dbReference>
<dbReference type="Pfam" id="PF13581">
    <property type="entry name" value="HATPase_c_2"/>
    <property type="match status" value="1"/>
</dbReference>
<accession>A0A1I3X7J9</accession>
<dbReference type="SUPFAM" id="SSF55785">
    <property type="entry name" value="PYP-like sensor domain (PAS domain)"/>
    <property type="match status" value="1"/>
</dbReference>
<dbReference type="Gene3D" id="3.30.450.20">
    <property type="entry name" value="PAS domain"/>
    <property type="match status" value="1"/>
</dbReference>
<organism evidence="3 4">
    <name type="scientific">Streptomyces pini</name>
    <dbReference type="NCBI Taxonomy" id="1520580"/>
    <lineage>
        <taxon>Bacteria</taxon>
        <taxon>Bacillati</taxon>
        <taxon>Actinomycetota</taxon>
        <taxon>Actinomycetes</taxon>
        <taxon>Kitasatosporales</taxon>
        <taxon>Streptomycetaceae</taxon>
        <taxon>Streptomyces</taxon>
    </lineage>
</organism>
<dbReference type="SUPFAM" id="SSF55874">
    <property type="entry name" value="ATPase domain of HSP90 chaperone/DNA topoisomerase II/histidine kinase"/>
    <property type="match status" value="1"/>
</dbReference>
<dbReference type="EMBL" id="FOSG01000004">
    <property type="protein sequence ID" value="SFK14836.1"/>
    <property type="molecule type" value="Genomic_DNA"/>
</dbReference>
<protein>
    <submittedName>
        <fullName evidence="3">Serine phosphatase RsbU, regulator of sigma subunit</fullName>
    </submittedName>
</protein>
<dbReference type="OrthoDB" id="118142at2"/>
<dbReference type="SUPFAM" id="SSF55781">
    <property type="entry name" value="GAF domain-like"/>
    <property type="match status" value="1"/>
</dbReference>
<name>A0A1I3X7J9_9ACTN</name>
<dbReference type="Proteomes" id="UP000198928">
    <property type="component" value="Unassembled WGS sequence"/>
</dbReference>
<dbReference type="InterPro" id="IPR036890">
    <property type="entry name" value="HATPase_C_sf"/>
</dbReference>
<sequence>MTGRGGPPGTGAAGWGQPAELVLDAAGAVMMCTRPVLELLGGSAGELRGRELESFLEDPSEWAELAERAEHGRRSGGRAVLRRVGGGRVDVDVSVFTLAGGGGARFLVWLVPAAGAELEDRFGMRVALAGGGVLASSPRAQQRLDLLHAAAVRVGGSLDVARNAEELVDLLVPVFADLGAVDLTEDVLTGEELGEFAADAPMRRVAVAAGEGMWPEEVYGPGDTFSIGDVEREHLLRGVAGTMPDLSELRRAAARDPRRSRLTLPGAATSFLVLPLRARGTVLGAVLLWRTGDRPPFDRGDATLAEEIGSRLALGLDNARRYTRERRTAEALQRSLLPPPEVRLAAAETAGVYAPASTAAGTGGSWYDVIRLSGVRVAFVVGKVAGHGVNAAGAMGRLRSAVQTLADLDPPPDELLSHLDDLVTRIGEDEGRRAGPAVSSLHGATCLYAAYDPVTGRCLLASAGHPGPVVARREDRTAGDVALRPGPPLGGGAEPFEPLELLLRPGDVLAFHSGSLTATVRNTERDLERMCEGARIAAGTQQPLSEVGPRLLARLRGRNRDEDFALLLARVERVPPEDTAFWRLPADPSLVAHARALASAQLAQWDLGELDFATELIVSELVTNAVRYAGGPIGLRLIRNHRLVCEVSDPSQSQPYLRRARLSEEGGRGLFLISQLAHRWGSRYTPGGKTIWTEQLTDGP</sequence>
<dbReference type="RefSeq" id="WP_093848611.1">
    <property type="nucleotide sequence ID" value="NZ_FOSG01000004.1"/>
</dbReference>
<dbReference type="Gene3D" id="3.30.450.40">
    <property type="match status" value="1"/>
</dbReference>
<evidence type="ECO:0000313" key="3">
    <source>
        <dbReference type="EMBL" id="SFK14836.1"/>
    </source>
</evidence>
<dbReference type="InterPro" id="IPR001932">
    <property type="entry name" value="PPM-type_phosphatase-like_dom"/>
</dbReference>
<dbReference type="InterPro" id="IPR000014">
    <property type="entry name" value="PAS"/>
</dbReference>
<dbReference type="InterPro" id="IPR029016">
    <property type="entry name" value="GAF-like_dom_sf"/>
</dbReference>
<evidence type="ECO:0000256" key="1">
    <source>
        <dbReference type="ARBA" id="ARBA00022801"/>
    </source>
</evidence>
<dbReference type="Gene3D" id="3.30.565.10">
    <property type="entry name" value="Histidine kinase-like ATPase, C-terminal domain"/>
    <property type="match status" value="1"/>
</dbReference>
<dbReference type="PANTHER" id="PTHR43156:SF2">
    <property type="entry name" value="STAGE II SPORULATION PROTEIN E"/>
    <property type="match status" value="1"/>
</dbReference>
<dbReference type="InterPro" id="IPR052016">
    <property type="entry name" value="Bact_Sigma-Reg"/>
</dbReference>
<dbReference type="Pfam" id="PF07228">
    <property type="entry name" value="SpoIIE"/>
    <property type="match status" value="1"/>
</dbReference>
<proteinExistence type="predicted"/>
<dbReference type="InterPro" id="IPR035965">
    <property type="entry name" value="PAS-like_dom_sf"/>
</dbReference>